<proteinExistence type="predicted"/>
<sequence>MILSDTIKVKYKFNTCGLQTHEVAKLLRDKGVKGFTISSNDRSVIVAVPREDIKMNRKIMEGIRNGKDKT</sequence>
<evidence type="ECO:0000313" key="2">
    <source>
        <dbReference type="Proteomes" id="UP000095464"/>
    </source>
</evidence>
<protein>
    <submittedName>
        <fullName evidence="1">Uncharacterized protein</fullName>
    </submittedName>
</protein>
<accession>A0AAP7IDB6</accession>
<dbReference type="RefSeq" id="WP_069854541.1">
    <property type="nucleotide sequence ID" value="NZ_JARGCI010000001.1"/>
</dbReference>
<dbReference type="AlphaFoldDB" id="A0AAP7IDB6"/>
<gene>
    <name evidence="1" type="ORF">ASS94_07245</name>
</gene>
<organism evidence="1 2">
    <name type="scientific">Staphylococcus equorum</name>
    <dbReference type="NCBI Taxonomy" id="246432"/>
    <lineage>
        <taxon>Bacteria</taxon>
        <taxon>Bacillati</taxon>
        <taxon>Bacillota</taxon>
        <taxon>Bacilli</taxon>
        <taxon>Bacillales</taxon>
        <taxon>Staphylococcaceae</taxon>
        <taxon>Staphylococcus</taxon>
    </lineage>
</organism>
<evidence type="ECO:0000313" key="1">
    <source>
        <dbReference type="EMBL" id="OEK56129.1"/>
    </source>
</evidence>
<reference evidence="2" key="1">
    <citation type="submission" date="2015-11" db="EMBL/GenBank/DDBJ databases">
        <title>Genomic diversity of Staphylococcus saprophyticus strains from urinary tract infections, animal surfaces, and fermented foods.</title>
        <authorList>
            <person name="Wolfe B.E."/>
        </authorList>
    </citation>
    <scope>NUCLEOTIDE SEQUENCE [LARGE SCALE GENOMIC DNA]</scope>
    <source>
        <strain evidence="2">738_7</strain>
    </source>
</reference>
<name>A0AAP7IDB6_9STAP</name>
<comment type="caution">
    <text evidence="1">The sequence shown here is derived from an EMBL/GenBank/DDBJ whole genome shotgun (WGS) entry which is preliminary data.</text>
</comment>
<dbReference type="EMBL" id="LNPX01000033">
    <property type="protein sequence ID" value="OEK56129.1"/>
    <property type="molecule type" value="Genomic_DNA"/>
</dbReference>
<dbReference type="Proteomes" id="UP000095464">
    <property type="component" value="Unassembled WGS sequence"/>
</dbReference>